<reference evidence="3" key="1">
    <citation type="submission" date="2021-12" db="EMBL/GenBank/DDBJ databases">
        <authorList>
            <person name="King R."/>
        </authorList>
    </citation>
    <scope>NUCLEOTIDE SEQUENCE</scope>
</reference>
<keyword evidence="4" id="KW-1185">Reference proteome</keyword>
<evidence type="ECO:0000256" key="1">
    <source>
        <dbReference type="ARBA" id="ARBA00038090"/>
    </source>
</evidence>
<comment type="similarity">
    <text evidence="1">Belongs to the LTO1 family.</text>
</comment>
<gene>
    <name evidence="3" type="ORF">MELIAE_LOCUS5062</name>
</gene>
<dbReference type="EMBL" id="OV121134">
    <property type="protein sequence ID" value="CAH0552938.1"/>
    <property type="molecule type" value="Genomic_DNA"/>
</dbReference>
<accession>A0A9P0FFX5</accession>
<feature type="domain" description="Essential protein Yae1 N-terminal" evidence="2">
    <location>
        <begin position="30"/>
        <end position="67"/>
    </location>
</feature>
<dbReference type="Pfam" id="PF09811">
    <property type="entry name" value="Yae1_N"/>
    <property type="match status" value="1"/>
</dbReference>
<dbReference type="AlphaFoldDB" id="A0A9P0FFX5"/>
<evidence type="ECO:0000259" key="2">
    <source>
        <dbReference type="Pfam" id="PF09811"/>
    </source>
</evidence>
<organism evidence="3 4">
    <name type="scientific">Brassicogethes aeneus</name>
    <name type="common">Rape pollen beetle</name>
    <name type="synonym">Meligethes aeneus</name>
    <dbReference type="NCBI Taxonomy" id="1431903"/>
    <lineage>
        <taxon>Eukaryota</taxon>
        <taxon>Metazoa</taxon>
        <taxon>Ecdysozoa</taxon>
        <taxon>Arthropoda</taxon>
        <taxon>Hexapoda</taxon>
        <taxon>Insecta</taxon>
        <taxon>Pterygota</taxon>
        <taxon>Neoptera</taxon>
        <taxon>Endopterygota</taxon>
        <taxon>Coleoptera</taxon>
        <taxon>Polyphaga</taxon>
        <taxon>Cucujiformia</taxon>
        <taxon>Nitidulidae</taxon>
        <taxon>Meligethinae</taxon>
        <taxon>Brassicogethes</taxon>
    </lineage>
</organism>
<proteinExistence type="inferred from homology"/>
<dbReference type="PANTHER" id="PTHR28532:SF1">
    <property type="entry name" value="ORAL CANCER OVEREXPRESSED 1"/>
    <property type="match status" value="1"/>
</dbReference>
<evidence type="ECO:0000313" key="4">
    <source>
        <dbReference type="Proteomes" id="UP001154078"/>
    </source>
</evidence>
<dbReference type="PANTHER" id="PTHR28532">
    <property type="entry name" value="GEO13458P1"/>
    <property type="match status" value="1"/>
</dbReference>
<evidence type="ECO:0000313" key="3">
    <source>
        <dbReference type="EMBL" id="CAH0552938.1"/>
    </source>
</evidence>
<protein>
    <recommendedName>
        <fullName evidence="2">Essential protein Yae1 N-terminal domain-containing protein</fullName>
    </recommendedName>
</protein>
<name>A0A9P0FFX5_BRAAE</name>
<dbReference type="Proteomes" id="UP001154078">
    <property type="component" value="Chromosome 3"/>
</dbReference>
<dbReference type="OrthoDB" id="48036at2759"/>
<dbReference type="InterPro" id="IPR052436">
    <property type="entry name" value="LTO1_adapter"/>
</dbReference>
<dbReference type="InterPro" id="IPR019191">
    <property type="entry name" value="Essential_protein_Yae1_N"/>
</dbReference>
<sequence length="139" mass="15888">MSCIDKGEKDINDVFDDLLLSEEKVIEKAYEEGFNKGINQGNPEGFHLGYHRGSEFGAELGYYAGVVETYMKYLEKAGTNERVHKTIDILNKLIKHFPIVNDHNADIIELMNEIRANFKKLCAQLKVNLSYPDLDELSF</sequence>